<feature type="compositionally biased region" description="Polar residues" evidence="1">
    <location>
        <begin position="36"/>
        <end position="51"/>
    </location>
</feature>
<dbReference type="AlphaFoldDB" id="A0A6M8SKZ0"/>
<keyword evidence="3" id="KW-1185">Reference proteome</keyword>
<feature type="compositionally biased region" description="Low complexity" evidence="1">
    <location>
        <begin position="23"/>
        <end position="35"/>
    </location>
</feature>
<dbReference type="Proteomes" id="UP000504844">
    <property type="component" value="Chromosome"/>
</dbReference>
<dbReference type="RefSeq" id="WP_173532313.1">
    <property type="nucleotide sequence ID" value="NZ_CP054143.1"/>
</dbReference>
<organism evidence="2 3">
    <name type="scientific">Deefgea piscis</name>
    <dbReference type="NCBI Taxonomy" id="2739061"/>
    <lineage>
        <taxon>Bacteria</taxon>
        <taxon>Pseudomonadati</taxon>
        <taxon>Pseudomonadota</taxon>
        <taxon>Betaproteobacteria</taxon>
        <taxon>Neisseriales</taxon>
        <taxon>Chitinibacteraceae</taxon>
        <taxon>Deefgea</taxon>
    </lineage>
</organism>
<evidence type="ECO:0000256" key="1">
    <source>
        <dbReference type="SAM" id="MobiDB-lite"/>
    </source>
</evidence>
<proteinExistence type="predicted"/>
<sequence length="203" mass="21950">MSISVSSLSSIPPLANRPQLPQNNNARNESNTENAQETVSLSTSGNESLTYSKPRALPENLSAMLEESNRKVDELMSLIRPLIEGQGLNLAKVVRGEQKLSVDQTTIDKAQADLAEDGEFGVKKVAERILGFAKFAMGDDPAKLQKIRDAVELGFTQAKAILGGTLPDISQKTHDTIMAEFDRWQQEGIPSGATVSLGTEPKT</sequence>
<protein>
    <recommendedName>
        <fullName evidence="4">DUF5610 domain-containing protein</fullName>
    </recommendedName>
</protein>
<reference evidence="2 3" key="1">
    <citation type="submission" date="2020-05" db="EMBL/GenBank/DDBJ databases">
        <title>Complete genome sequence of Deefgea sp. D17.</title>
        <authorList>
            <person name="Bae J.-W."/>
            <person name="Han J.E."/>
        </authorList>
    </citation>
    <scope>NUCLEOTIDE SEQUENCE [LARGE SCALE GENOMIC DNA]</scope>
    <source>
        <strain evidence="2 3">D17</strain>
    </source>
</reference>
<accession>A0A6M8SKZ0</accession>
<name>A0A6M8SKZ0_9NEIS</name>
<dbReference type="EMBL" id="CP054143">
    <property type="protein sequence ID" value="QKJ65805.1"/>
    <property type="molecule type" value="Genomic_DNA"/>
</dbReference>
<evidence type="ECO:0008006" key="4">
    <source>
        <dbReference type="Google" id="ProtNLM"/>
    </source>
</evidence>
<feature type="compositionally biased region" description="Low complexity" evidence="1">
    <location>
        <begin position="1"/>
        <end position="14"/>
    </location>
</feature>
<feature type="region of interest" description="Disordered" evidence="1">
    <location>
        <begin position="1"/>
        <end position="55"/>
    </location>
</feature>
<gene>
    <name evidence="2" type="ORF">HQN60_03160</name>
</gene>
<dbReference type="KEGG" id="dee:HQN60_03160"/>
<evidence type="ECO:0000313" key="3">
    <source>
        <dbReference type="Proteomes" id="UP000504844"/>
    </source>
</evidence>
<evidence type="ECO:0000313" key="2">
    <source>
        <dbReference type="EMBL" id="QKJ65805.1"/>
    </source>
</evidence>